<dbReference type="SUPFAM" id="SSF53720">
    <property type="entry name" value="ALDH-like"/>
    <property type="match status" value="1"/>
</dbReference>
<dbReference type="InterPro" id="IPR016163">
    <property type="entry name" value="Ald_DH_C"/>
</dbReference>
<evidence type="ECO:0000313" key="7">
    <source>
        <dbReference type="Proteomes" id="UP000264036"/>
    </source>
</evidence>
<sequence>MAQQTDLTLKAFLINGQWVSHEQDSFESINPATGQVNYRLSTANKADVDLAVHTAKVAVQQPSWRDMLPHVRAQILNRLAALITERAEDFARLQMLENGKVWTECKNQATSAAATFRYYAGVCETLGAEVTPSRGNYLSMVTYEPYGVVAAITPWNSPLTMEAQKVAPALAAGNAVILKPSEVTPSAALLLGELGLAAGLPPGILNVLTGHGAITGKALVEHPGVRMVSFTGGTASGRAIGMVAADRIIPVALELGGKSPHIVFDDANLEAAVEGVVGGIFEGSGQSCVAGSRLFVQRGVYDKLLEILIERTKRIKVGFPEDESVEMGPLATFAHRERIEQMVDSARQERGHIVLGGKRPEQPELTQGAFYLPTIITGLNNQNTCVREEIFGPVLCVLPFEDEEDLIRQANDSMYGLASGIWTSNYQRAWQVARALETGLVWINTYKQLSISTPFGGFKNSGIGREKGINGVRIYQQSKGIYWSMDPRNLP</sequence>
<evidence type="ECO:0000256" key="2">
    <source>
        <dbReference type="ARBA" id="ARBA00023002"/>
    </source>
</evidence>
<dbReference type="Gene3D" id="3.40.605.10">
    <property type="entry name" value="Aldehyde Dehydrogenase, Chain A, domain 1"/>
    <property type="match status" value="1"/>
</dbReference>
<accession>A0A356LFW2</accession>
<keyword evidence="2 4" id="KW-0560">Oxidoreductase</keyword>
<evidence type="ECO:0000256" key="3">
    <source>
        <dbReference type="PROSITE-ProRule" id="PRU10007"/>
    </source>
</evidence>
<comment type="similarity">
    <text evidence="1 4">Belongs to the aldehyde dehydrogenase family.</text>
</comment>
<evidence type="ECO:0000313" key="6">
    <source>
        <dbReference type="EMBL" id="HBP29385.1"/>
    </source>
</evidence>
<evidence type="ECO:0000256" key="1">
    <source>
        <dbReference type="ARBA" id="ARBA00009986"/>
    </source>
</evidence>
<dbReference type="EMBL" id="DOEK01000020">
    <property type="protein sequence ID" value="HBP29385.1"/>
    <property type="molecule type" value="Genomic_DNA"/>
</dbReference>
<comment type="caution">
    <text evidence="6">The sequence shown here is derived from an EMBL/GenBank/DDBJ whole genome shotgun (WGS) entry which is preliminary data.</text>
</comment>
<dbReference type="AlphaFoldDB" id="A0A356LFW2"/>
<dbReference type="InterPro" id="IPR016161">
    <property type="entry name" value="Ald_DH/histidinol_DH"/>
</dbReference>
<dbReference type="InterPro" id="IPR016162">
    <property type="entry name" value="Ald_DH_N"/>
</dbReference>
<dbReference type="Proteomes" id="UP000264036">
    <property type="component" value="Unassembled WGS sequence"/>
</dbReference>
<dbReference type="Pfam" id="PF00171">
    <property type="entry name" value="Aldedh"/>
    <property type="match status" value="1"/>
</dbReference>
<dbReference type="InterPro" id="IPR029510">
    <property type="entry name" value="Ald_DH_CS_GLU"/>
</dbReference>
<name>A0A356LFW2_9BURK</name>
<dbReference type="InterPro" id="IPR015590">
    <property type="entry name" value="Aldehyde_DH_dom"/>
</dbReference>
<evidence type="ECO:0000256" key="4">
    <source>
        <dbReference type="RuleBase" id="RU003345"/>
    </source>
</evidence>
<evidence type="ECO:0000259" key="5">
    <source>
        <dbReference type="Pfam" id="PF00171"/>
    </source>
</evidence>
<gene>
    <name evidence="6" type="ORF">DD666_08215</name>
</gene>
<dbReference type="PROSITE" id="PS00687">
    <property type="entry name" value="ALDEHYDE_DEHYDR_GLU"/>
    <property type="match status" value="1"/>
</dbReference>
<dbReference type="GO" id="GO:0016620">
    <property type="term" value="F:oxidoreductase activity, acting on the aldehyde or oxo group of donors, NAD or NADP as acceptor"/>
    <property type="evidence" value="ECO:0007669"/>
    <property type="project" value="InterPro"/>
</dbReference>
<dbReference type="Gene3D" id="3.40.309.10">
    <property type="entry name" value="Aldehyde Dehydrogenase, Chain A, domain 2"/>
    <property type="match status" value="1"/>
</dbReference>
<dbReference type="FunFam" id="3.40.309.10:FF:000012">
    <property type="entry name" value="Betaine aldehyde dehydrogenase"/>
    <property type="match status" value="1"/>
</dbReference>
<dbReference type="CDD" id="cd07114">
    <property type="entry name" value="ALDH_DhaS"/>
    <property type="match status" value="1"/>
</dbReference>
<organism evidence="6 7">
    <name type="scientific">Advenella kashmirensis</name>
    <dbReference type="NCBI Taxonomy" id="310575"/>
    <lineage>
        <taxon>Bacteria</taxon>
        <taxon>Pseudomonadati</taxon>
        <taxon>Pseudomonadota</taxon>
        <taxon>Betaproteobacteria</taxon>
        <taxon>Burkholderiales</taxon>
        <taxon>Alcaligenaceae</taxon>
    </lineage>
</organism>
<proteinExistence type="inferred from homology"/>
<dbReference type="FunFam" id="3.40.605.10:FF:000007">
    <property type="entry name" value="NAD/NADP-dependent betaine aldehyde dehydrogenase"/>
    <property type="match status" value="1"/>
</dbReference>
<feature type="domain" description="Aldehyde dehydrogenase" evidence="5">
    <location>
        <begin position="18"/>
        <end position="479"/>
    </location>
</feature>
<dbReference type="PANTHER" id="PTHR11699">
    <property type="entry name" value="ALDEHYDE DEHYDROGENASE-RELATED"/>
    <property type="match status" value="1"/>
</dbReference>
<feature type="active site" evidence="3">
    <location>
        <position position="254"/>
    </location>
</feature>
<reference evidence="6 7" key="1">
    <citation type="journal article" date="2018" name="Nat. Biotechnol.">
        <title>A standardized bacterial taxonomy based on genome phylogeny substantially revises the tree of life.</title>
        <authorList>
            <person name="Parks D.H."/>
            <person name="Chuvochina M."/>
            <person name="Waite D.W."/>
            <person name="Rinke C."/>
            <person name="Skarshewski A."/>
            <person name="Chaumeil P.A."/>
            <person name="Hugenholtz P."/>
        </authorList>
    </citation>
    <scope>NUCLEOTIDE SEQUENCE [LARGE SCALE GENOMIC DNA]</scope>
    <source>
        <strain evidence="6">UBA10707</strain>
    </source>
</reference>
<protein>
    <submittedName>
        <fullName evidence="6">Aldehyde dehydrogenase</fullName>
    </submittedName>
</protein>